<evidence type="ECO:0000313" key="1">
    <source>
        <dbReference type="EMBL" id="NNJ26430.1"/>
    </source>
</evidence>
<sequence>MFGLFKKKSPLEALKAKHAATLERAMQVSQTKGVVAASAIHAEAAELEKEIDRLEAEQKAG</sequence>
<proteinExistence type="predicted"/>
<comment type="caution">
    <text evidence="1">The sequence shown here is derived from an EMBL/GenBank/DDBJ whole genome shotgun (WGS) entry which is preliminary data.</text>
</comment>
<name>A0ABX1VEW9_9PLAN</name>
<dbReference type="Pfam" id="PF20027">
    <property type="entry name" value="DUF6435"/>
    <property type="match status" value="1"/>
</dbReference>
<protein>
    <recommendedName>
        <fullName evidence="3">Lacal_2735 family protein</fullName>
    </recommendedName>
</protein>
<dbReference type="InterPro" id="IPR045493">
    <property type="entry name" value="DUF6435"/>
</dbReference>
<dbReference type="Proteomes" id="UP000609651">
    <property type="component" value="Unassembled WGS sequence"/>
</dbReference>
<dbReference type="NCBIfam" id="NF033487">
    <property type="entry name" value="Lacal_2735_fam"/>
    <property type="match status" value="1"/>
</dbReference>
<accession>A0ABX1VEW9</accession>
<organism evidence="1 2">
    <name type="scientific">Alienimonas chondri</name>
    <dbReference type="NCBI Taxonomy" id="2681879"/>
    <lineage>
        <taxon>Bacteria</taxon>
        <taxon>Pseudomonadati</taxon>
        <taxon>Planctomycetota</taxon>
        <taxon>Planctomycetia</taxon>
        <taxon>Planctomycetales</taxon>
        <taxon>Planctomycetaceae</taxon>
        <taxon>Alienimonas</taxon>
    </lineage>
</organism>
<reference evidence="1 2" key="1">
    <citation type="journal article" date="2020" name="Syst. Appl. Microbiol.">
        <title>Alienimonas chondri sp. nov., a novel planctomycete isolated from the biofilm of the red alga Chondrus crispus.</title>
        <authorList>
            <person name="Vitorino I."/>
            <person name="Albuquerque L."/>
            <person name="Wiegand S."/>
            <person name="Kallscheuer N."/>
            <person name="da Costa M.S."/>
            <person name="Lobo-da-Cunha A."/>
            <person name="Jogler C."/>
            <person name="Lage O.M."/>
        </authorList>
    </citation>
    <scope>NUCLEOTIDE SEQUENCE [LARGE SCALE GENOMIC DNA]</scope>
    <source>
        <strain evidence="1 2">LzC2</strain>
    </source>
</reference>
<gene>
    <name evidence="1" type="ORF">LzC2_25150</name>
</gene>
<evidence type="ECO:0008006" key="3">
    <source>
        <dbReference type="Google" id="ProtNLM"/>
    </source>
</evidence>
<evidence type="ECO:0000313" key="2">
    <source>
        <dbReference type="Proteomes" id="UP000609651"/>
    </source>
</evidence>
<dbReference type="EMBL" id="WTPX01000078">
    <property type="protein sequence ID" value="NNJ26430.1"/>
    <property type="molecule type" value="Genomic_DNA"/>
</dbReference>
<keyword evidence="2" id="KW-1185">Reference proteome</keyword>